<dbReference type="GO" id="GO:0050112">
    <property type="term" value="F:inositol 2-dehydrogenase (NAD+) activity"/>
    <property type="evidence" value="ECO:0007669"/>
    <property type="project" value="UniProtKB-EC"/>
</dbReference>
<dbReference type="Gene3D" id="3.40.50.720">
    <property type="entry name" value="NAD(P)-binding Rossmann-like Domain"/>
    <property type="match status" value="1"/>
</dbReference>
<dbReference type="SUPFAM" id="SSF55347">
    <property type="entry name" value="Glyceraldehyde-3-phosphate dehydrogenase-like, C-terminal domain"/>
    <property type="match status" value="1"/>
</dbReference>
<dbReference type="SUPFAM" id="SSF51735">
    <property type="entry name" value="NAD(P)-binding Rossmann-fold domains"/>
    <property type="match status" value="1"/>
</dbReference>
<dbReference type="Proteomes" id="UP000585665">
    <property type="component" value="Unassembled WGS sequence"/>
</dbReference>
<feature type="domain" description="Gfo/Idh/MocA-like oxidoreductase N-terminal" evidence="3">
    <location>
        <begin position="4"/>
        <end position="120"/>
    </location>
</feature>
<comment type="caution">
    <text evidence="5">The sequence shown here is derived from an EMBL/GenBank/DDBJ whole genome shotgun (WGS) entry which is preliminary data.</text>
</comment>
<evidence type="ECO:0000259" key="4">
    <source>
        <dbReference type="Pfam" id="PF22725"/>
    </source>
</evidence>
<dbReference type="PANTHER" id="PTHR42840">
    <property type="entry name" value="NAD(P)-BINDING ROSSMANN-FOLD SUPERFAMILY PROTEIN-RELATED"/>
    <property type="match status" value="1"/>
</dbReference>
<evidence type="ECO:0000256" key="1">
    <source>
        <dbReference type="ARBA" id="ARBA00010928"/>
    </source>
</evidence>
<dbReference type="AlphaFoldDB" id="A0A850P843"/>
<dbReference type="NCBIfam" id="TIGR04380">
    <property type="entry name" value="myo_inos_iolG"/>
    <property type="match status" value="1"/>
</dbReference>
<evidence type="ECO:0000313" key="5">
    <source>
        <dbReference type="EMBL" id="NVN40078.1"/>
    </source>
</evidence>
<evidence type="ECO:0000259" key="3">
    <source>
        <dbReference type="Pfam" id="PF01408"/>
    </source>
</evidence>
<dbReference type="InterPro" id="IPR030827">
    <property type="entry name" value="Myo_inos_IolG"/>
</dbReference>
<evidence type="ECO:0000256" key="2">
    <source>
        <dbReference type="ARBA" id="ARBA00023002"/>
    </source>
</evidence>
<dbReference type="Gene3D" id="3.30.360.10">
    <property type="entry name" value="Dihydrodipicolinate Reductase, domain 2"/>
    <property type="match status" value="1"/>
</dbReference>
<dbReference type="EMBL" id="JABXXR010000026">
    <property type="protein sequence ID" value="NVN40078.1"/>
    <property type="molecule type" value="Genomic_DNA"/>
</dbReference>
<dbReference type="InterPro" id="IPR000683">
    <property type="entry name" value="Gfo/Idh/MocA-like_OxRdtase_N"/>
</dbReference>
<dbReference type="PANTHER" id="PTHR42840:SF3">
    <property type="entry name" value="BINDING ROSSMANN FOLD OXIDOREDUCTASE, PUTATIVE (AFU_ORTHOLOGUE AFUA_2G10240)-RELATED"/>
    <property type="match status" value="1"/>
</dbReference>
<accession>A0A850P843</accession>
<dbReference type="InterPro" id="IPR036291">
    <property type="entry name" value="NAD(P)-bd_dom_sf"/>
</dbReference>
<keyword evidence="6" id="KW-1185">Reference proteome</keyword>
<comment type="similarity">
    <text evidence="1">Belongs to the Gfo/Idh/MocA family.</text>
</comment>
<feature type="domain" description="GFO/IDH/MocA-like oxidoreductase" evidence="4">
    <location>
        <begin position="128"/>
        <end position="246"/>
    </location>
</feature>
<dbReference type="EC" id="1.1.1.18" evidence="5"/>
<dbReference type="GO" id="GO:0000166">
    <property type="term" value="F:nucleotide binding"/>
    <property type="evidence" value="ECO:0007669"/>
    <property type="project" value="InterPro"/>
</dbReference>
<organism evidence="5 6">
    <name type="scientific">Ameyamaea chiangmaiensis</name>
    <dbReference type="NCBI Taxonomy" id="442969"/>
    <lineage>
        <taxon>Bacteria</taxon>
        <taxon>Pseudomonadati</taxon>
        <taxon>Pseudomonadota</taxon>
        <taxon>Alphaproteobacteria</taxon>
        <taxon>Acetobacterales</taxon>
        <taxon>Acetobacteraceae</taxon>
        <taxon>Ameyamaea</taxon>
    </lineage>
</organism>
<gene>
    <name evidence="5" type="primary">iolG</name>
    <name evidence="5" type="ORF">HUK82_05800</name>
</gene>
<dbReference type="Pfam" id="PF01408">
    <property type="entry name" value="GFO_IDH_MocA"/>
    <property type="match status" value="1"/>
</dbReference>
<protein>
    <submittedName>
        <fullName evidence="5">Inositol 2-dehydrogenase</fullName>
        <ecNumber evidence="5">1.1.1.18</ecNumber>
    </submittedName>
</protein>
<evidence type="ECO:0000313" key="6">
    <source>
        <dbReference type="Proteomes" id="UP000585665"/>
    </source>
</evidence>
<reference evidence="5 6" key="1">
    <citation type="submission" date="2020-06" db="EMBL/GenBank/DDBJ databases">
        <title>Description of novel acetic acid bacteria.</title>
        <authorList>
            <person name="Sombolestani A."/>
        </authorList>
    </citation>
    <scope>NUCLEOTIDE SEQUENCE [LARGE SCALE GENOMIC DNA]</scope>
    <source>
        <strain evidence="5 6">LMG 27010</strain>
    </source>
</reference>
<name>A0A850P843_9PROT</name>
<sequence>MTGIALFGCGRIGRLHAANLARTPGVTLVCVYDVMQGAANALATELGTSVAPSIEAALNDERVDAVLIATSTDTHTDLILQSVAAGKYVLCEKPVDLELQRAIACRDRLGTQASRVMMGFNRRFDPSFEAVRRRLEAGEIGRLEQVIITSRDPSPPPPAYIRVSGGLFRDMTIHDFDMSRFIAGNIVDVSATGGCLVDPEIGALGDIDSAMITMKSATGALVHINNSRRAVYGYDQRLEVFGSDGLLLAKNRHETTVEASGTGFTGRADPAAPFFLERYSEAYRAEIARFVTCIRDETPFPVTLDDGIAALRLAQAAQESLASSKTVTIDDRA</sequence>
<keyword evidence="2 5" id="KW-0560">Oxidoreductase</keyword>
<dbReference type="InterPro" id="IPR055170">
    <property type="entry name" value="GFO_IDH_MocA-like_dom"/>
</dbReference>
<dbReference type="RefSeq" id="WP_176613051.1">
    <property type="nucleotide sequence ID" value="NZ_JABXXR010000026.1"/>
</dbReference>
<proteinExistence type="inferred from homology"/>
<dbReference type="Pfam" id="PF22725">
    <property type="entry name" value="GFO_IDH_MocA_C3"/>
    <property type="match status" value="1"/>
</dbReference>